<dbReference type="RefSeq" id="WP_132573782.1">
    <property type="nucleotide sequence ID" value="NZ_CBCSGL010000049.1"/>
</dbReference>
<dbReference type="GO" id="GO:0006780">
    <property type="term" value="P:uroporphyrinogen III biosynthetic process"/>
    <property type="evidence" value="ECO:0007669"/>
    <property type="project" value="UniProtKB-UniRule"/>
</dbReference>
<sequence length="252" mass="25870">MTAPTLLVTRPRPQCAAWLARLAALGVKAAALPLIEILPAHDPAPLRAAWAVLPAVDLAVFVSPNAVEHFFAQAGGMTWPPRTLAACVGPGSAQALAARGVPAASIVQPAADAASLDSEHLWEQLAPRRDWAGARVLLLRGDGGREWLAERLAGAGARVEAVAVYHRAGPCLNAAEQALLGAAQADPAGFAWLFSSAEAVGHLQGLWGGAPAGQRAIATHPRIAEAARAAGFGPVVLARPDPEAVTRALKGV</sequence>
<keyword evidence="4 9" id="KW-0456">Lyase</keyword>
<dbReference type="AlphaFoldDB" id="A0A4R3ULW0"/>
<gene>
    <name evidence="11" type="ORF">EV671_102151</name>
</gene>
<evidence type="ECO:0000259" key="10">
    <source>
        <dbReference type="Pfam" id="PF02602"/>
    </source>
</evidence>
<dbReference type="PANTHER" id="PTHR38042">
    <property type="entry name" value="UROPORPHYRINOGEN-III SYNTHASE, CHLOROPLASTIC"/>
    <property type="match status" value="1"/>
</dbReference>
<dbReference type="EC" id="4.2.1.75" evidence="3 9"/>
<comment type="caution">
    <text evidence="11">The sequence shown here is derived from an EMBL/GenBank/DDBJ whole genome shotgun (WGS) entry which is preliminary data.</text>
</comment>
<dbReference type="InterPro" id="IPR003754">
    <property type="entry name" value="4pyrrol_synth_uPrphyn_synth"/>
</dbReference>
<dbReference type="InterPro" id="IPR036108">
    <property type="entry name" value="4pyrrol_syn_uPrphyn_synt_sf"/>
</dbReference>
<evidence type="ECO:0000313" key="11">
    <source>
        <dbReference type="EMBL" id="TCU92676.1"/>
    </source>
</evidence>
<dbReference type="GO" id="GO:0004852">
    <property type="term" value="F:uroporphyrinogen-III synthase activity"/>
    <property type="evidence" value="ECO:0007669"/>
    <property type="project" value="UniProtKB-UniRule"/>
</dbReference>
<protein>
    <recommendedName>
        <fullName evidence="7 9">Uroporphyrinogen-III synthase</fullName>
        <ecNumber evidence="3 9">4.2.1.75</ecNumber>
    </recommendedName>
</protein>
<keyword evidence="12" id="KW-1185">Reference proteome</keyword>
<dbReference type="OrthoDB" id="9787650at2"/>
<evidence type="ECO:0000256" key="3">
    <source>
        <dbReference type="ARBA" id="ARBA00013109"/>
    </source>
</evidence>
<name>A0A4R3ULW0_ROSSA</name>
<feature type="domain" description="Tetrapyrrole biosynthesis uroporphyrinogen III synthase" evidence="10">
    <location>
        <begin position="19"/>
        <end position="245"/>
    </location>
</feature>
<evidence type="ECO:0000256" key="9">
    <source>
        <dbReference type="RuleBase" id="RU366031"/>
    </source>
</evidence>
<dbReference type="PANTHER" id="PTHR38042:SF1">
    <property type="entry name" value="UROPORPHYRINOGEN-III SYNTHASE, CHLOROPLASTIC"/>
    <property type="match status" value="1"/>
</dbReference>
<evidence type="ECO:0000313" key="12">
    <source>
        <dbReference type="Proteomes" id="UP000295110"/>
    </source>
</evidence>
<reference evidence="11 12" key="1">
    <citation type="submission" date="2019-03" db="EMBL/GenBank/DDBJ databases">
        <title>Genomic Encyclopedia of Type Strains, Phase IV (KMG-IV): sequencing the most valuable type-strain genomes for metagenomic binning, comparative biology and taxonomic classification.</title>
        <authorList>
            <person name="Goeker M."/>
        </authorList>
    </citation>
    <scope>NUCLEOTIDE SEQUENCE [LARGE SCALE GENOMIC DNA]</scope>
    <source>
        <strain evidence="11 12">DSM 654</strain>
    </source>
</reference>
<dbReference type="EMBL" id="SMBU01000021">
    <property type="protein sequence ID" value="TCU92676.1"/>
    <property type="molecule type" value="Genomic_DNA"/>
</dbReference>
<dbReference type="CDD" id="cd06578">
    <property type="entry name" value="HemD"/>
    <property type="match status" value="1"/>
</dbReference>
<evidence type="ECO:0000256" key="1">
    <source>
        <dbReference type="ARBA" id="ARBA00004772"/>
    </source>
</evidence>
<evidence type="ECO:0000256" key="6">
    <source>
        <dbReference type="ARBA" id="ARBA00037589"/>
    </source>
</evidence>
<evidence type="ECO:0000256" key="5">
    <source>
        <dbReference type="ARBA" id="ARBA00023244"/>
    </source>
</evidence>
<dbReference type="SUPFAM" id="SSF69618">
    <property type="entry name" value="HemD-like"/>
    <property type="match status" value="1"/>
</dbReference>
<dbReference type="InterPro" id="IPR039793">
    <property type="entry name" value="UROS/Hem4"/>
</dbReference>
<evidence type="ECO:0000256" key="2">
    <source>
        <dbReference type="ARBA" id="ARBA00008133"/>
    </source>
</evidence>
<comment type="function">
    <text evidence="6 9">Catalyzes cyclization of the linear tetrapyrrole, hydroxymethylbilane, to the macrocyclic uroporphyrinogen III.</text>
</comment>
<evidence type="ECO:0000256" key="4">
    <source>
        <dbReference type="ARBA" id="ARBA00023239"/>
    </source>
</evidence>
<dbReference type="Pfam" id="PF02602">
    <property type="entry name" value="HEM4"/>
    <property type="match status" value="1"/>
</dbReference>
<dbReference type="Gene3D" id="3.40.50.10090">
    <property type="match status" value="2"/>
</dbReference>
<comment type="similarity">
    <text evidence="2 9">Belongs to the uroporphyrinogen-III synthase family.</text>
</comment>
<proteinExistence type="inferred from homology"/>
<evidence type="ECO:0000256" key="7">
    <source>
        <dbReference type="ARBA" id="ARBA00040167"/>
    </source>
</evidence>
<evidence type="ECO:0000256" key="8">
    <source>
        <dbReference type="ARBA" id="ARBA00048617"/>
    </source>
</evidence>
<keyword evidence="5 9" id="KW-0627">Porphyrin biosynthesis</keyword>
<accession>A0A4R3ULW0</accession>
<organism evidence="11 12">
    <name type="scientific">Roseateles saccharophilus</name>
    <name type="common">Pseudomonas saccharophila</name>
    <dbReference type="NCBI Taxonomy" id="304"/>
    <lineage>
        <taxon>Bacteria</taxon>
        <taxon>Pseudomonadati</taxon>
        <taxon>Pseudomonadota</taxon>
        <taxon>Betaproteobacteria</taxon>
        <taxon>Burkholderiales</taxon>
        <taxon>Sphaerotilaceae</taxon>
        <taxon>Roseateles</taxon>
    </lineage>
</organism>
<dbReference type="UniPathway" id="UPA00251">
    <property type="reaction ID" value="UER00320"/>
</dbReference>
<dbReference type="GO" id="GO:0006782">
    <property type="term" value="P:protoporphyrinogen IX biosynthetic process"/>
    <property type="evidence" value="ECO:0007669"/>
    <property type="project" value="UniProtKB-UniRule"/>
</dbReference>
<comment type="pathway">
    <text evidence="1 9">Porphyrin-containing compound metabolism; protoporphyrin-IX biosynthesis; coproporphyrinogen-III from 5-aminolevulinate: step 3/4.</text>
</comment>
<comment type="catalytic activity">
    <reaction evidence="8 9">
        <text>hydroxymethylbilane = uroporphyrinogen III + H2O</text>
        <dbReference type="Rhea" id="RHEA:18965"/>
        <dbReference type="ChEBI" id="CHEBI:15377"/>
        <dbReference type="ChEBI" id="CHEBI:57308"/>
        <dbReference type="ChEBI" id="CHEBI:57845"/>
        <dbReference type="EC" id="4.2.1.75"/>
    </reaction>
</comment>
<dbReference type="Proteomes" id="UP000295110">
    <property type="component" value="Unassembled WGS sequence"/>
</dbReference>